<dbReference type="InterPro" id="IPR027417">
    <property type="entry name" value="P-loop_NTPase"/>
</dbReference>
<protein>
    <submittedName>
        <fullName evidence="6">ABC transporter ATP-binding protein</fullName>
    </submittedName>
</protein>
<dbReference type="SMART" id="SM00382">
    <property type="entry name" value="AAA"/>
    <property type="match status" value="1"/>
</dbReference>
<dbReference type="SUPFAM" id="SSF52540">
    <property type="entry name" value="P-loop containing nucleoside triphosphate hydrolases"/>
    <property type="match status" value="1"/>
</dbReference>
<dbReference type="PROSITE" id="PS50893">
    <property type="entry name" value="ABC_TRANSPORTER_2"/>
    <property type="match status" value="1"/>
</dbReference>
<proteinExistence type="inferred from homology"/>
<comment type="caution">
    <text evidence="6">The sequence shown here is derived from an EMBL/GenBank/DDBJ whole genome shotgun (WGS) entry which is preliminary data.</text>
</comment>
<comment type="similarity">
    <text evidence="1">Belongs to the ABC transporter superfamily.</text>
</comment>
<dbReference type="Pfam" id="PF00005">
    <property type="entry name" value="ABC_tran"/>
    <property type="match status" value="1"/>
</dbReference>
<dbReference type="InterPro" id="IPR003439">
    <property type="entry name" value="ABC_transporter-like_ATP-bd"/>
</dbReference>
<accession>A0A8J6HSJ1</accession>
<evidence type="ECO:0000313" key="6">
    <source>
        <dbReference type="EMBL" id="MBA2133356.1"/>
    </source>
</evidence>
<feature type="domain" description="ABC transporter" evidence="5">
    <location>
        <begin position="8"/>
        <end position="237"/>
    </location>
</feature>
<sequence length="305" mass="33777">MYLAQEIINLEKVDKSFSGIPVIDNLSFTVRRGEILGFLGPNGAGKTTTIRLLNGVITPDTGRLTVAGFDPVTAGDEVRKRCGVLTESAALYGPMTARENLLFFAELYAVANPARRVEELLDVCGLLPHADKKVAVFSTGMKKRLGIAKALLHQPEILFLDEPTTGLDPEGARALLDYIKELNQRFAVTIVLATHLLPQVEALCHRFIFIDRGRLLAEGTFAELADKYLTTLSLQVETDLTITGTEFRGFLLEKSTPGFLQFKLERKEQIPLLLKELLATGPVYSAKIIGRDLETLYFRIKEEKA</sequence>
<gene>
    <name evidence="6" type="ORF">G5B42_07340</name>
</gene>
<dbReference type="InterPro" id="IPR050763">
    <property type="entry name" value="ABC_transporter_ATP-binding"/>
</dbReference>
<dbReference type="RefSeq" id="WP_181339825.1">
    <property type="nucleotide sequence ID" value="NZ_JAAKDE010000014.1"/>
</dbReference>
<evidence type="ECO:0000256" key="4">
    <source>
        <dbReference type="ARBA" id="ARBA00022840"/>
    </source>
</evidence>
<dbReference type="PANTHER" id="PTHR42711">
    <property type="entry name" value="ABC TRANSPORTER ATP-BINDING PROTEIN"/>
    <property type="match status" value="1"/>
</dbReference>
<dbReference type="AlphaFoldDB" id="A0A8J6HSJ1"/>
<dbReference type="PANTHER" id="PTHR42711:SF5">
    <property type="entry name" value="ABC TRANSPORTER ATP-BINDING PROTEIN NATA"/>
    <property type="match status" value="1"/>
</dbReference>
<dbReference type="Gene3D" id="3.40.50.300">
    <property type="entry name" value="P-loop containing nucleotide triphosphate hydrolases"/>
    <property type="match status" value="1"/>
</dbReference>
<dbReference type="EMBL" id="JAAKDE010000014">
    <property type="protein sequence ID" value="MBA2133356.1"/>
    <property type="molecule type" value="Genomic_DNA"/>
</dbReference>
<evidence type="ECO:0000259" key="5">
    <source>
        <dbReference type="PROSITE" id="PS50893"/>
    </source>
</evidence>
<keyword evidence="7" id="KW-1185">Reference proteome</keyword>
<evidence type="ECO:0000256" key="3">
    <source>
        <dbReference type="ARBA" id="ARBA00022741"/>
    </source>
</evidence>
<dbReference type="InterPro" id="IPR003593">
    <property type="entry name" value="AAA+_ATPase"/>
</dbReference>
<keyword evidence="2" id="KW-0813">Transport</keyword>
<name>A0A8J6HSJ1_9FIRM</name>
<evidence type="ECO:0000313" key="7">
    <source>
        <dbReference type="Proteomes" id="UP000657177"/>
    </source>
</evidence>
<reference evidence="6" key="1">
    <citation type="submission" date="2020-06" db="EMBL/GenBank/DDBJ databases">
        <title>Novel chitinolytic bacterium.</title>
        <authorList>
            <person name="Ungkulpasvich U."/>
            <person name="Kosugi A."/>
            <person name="Uke A."/>
        </authorList>
    </citation>
    <scope>NUCLEOTIDE SEQUENCE</scope>
    <source>
        <strain evidence="6">UUS1-1</strain>
    </source>
</reference>
<keyword evidence="3" id="KW-0547">Nucleotide-binding</keyword>
<evidence type="ECO:0000256" key="2">
    <source>
        <dbReference type="ARBA" id="ARBA00022448"/>
    </source>
</evidence>
<evidence type="ECO:0000256" key="1">
    <source>
        <dbReference type="ARBA" id="ARBA00005417"/>
    </source>
</evidence>
<dbReference type="Proteomes" id="UP000657177">
    <property type="component" value="Unassembled WGS sequence"/>
</dbReference>
<dbReference type="GO" id="GO:0005524">
    <property type="term" value="F:ATP binding"/>
    <property type="evidence" value="ECO:0007669"/>
    <property type="project" value="UniProtKB-KW"/>
</dbReference>
<organism evidence="6 7">
    <name type="scientific">Capillibacterium thermochitinicola</name>
    <dbReference type="NCBI Taxonomy" id="2699427"/>
    <lineage>
        <taxon>Bacteria</taxon>
        <taxon>Bacillati</taxon>
        <taxon>Bacillota</taxon>
        <taxon>Capillibacterium</taxon>
    </lineage>
</organism>
<keyword evidence="4 6" id="KW-0067">ATP-binding</keyword>
<dbReference type="GO" id="GO:0016887">
    <property type="term" value="F:ATP hydrolysis activity"/>
    <property type="evidence" value="ECO:0007669"/>
    <property type="project" value="InterPro"/>
</dbReference>